<accession>A0ACB8TEU8</accession>
<dbReference type="EMBL" id="MU277191">
    <property type="protein sequence ID" value="KAI0066920.1"/>
    <property type="molecule type" value="Genomic_DNA"/>
</dbReference>
<name>A0ACB8TEU8_9AGAM</name>
<reference evidence="1" key="1">
    <citation type="submission" date="2021-03" db="EMBL/GenBank/DDBJ databases">
        <authorList>
            <consortium name="DOE Joint Genome Institute"/>
            <person name="Ahrendt S."/>
            <person name="Looney B.P."/>
            <person name="Miyauchi S."/>
            <person name="Morin E."/>
            <person name="Drula E."/>
            <person name="Courty P.E."/>
            <person name="Chicoki N."/>
            <person name="Fauchery L."/>
            <person name="Kohler A."/>
            <person name="Kuo A."/>
            <person name="Labutti K."/>
            <person name="Pangilinan J."/>
            <person name="Lipzen A."/>
            <person name="Riley R."/>
            <person name="Andreopoulos W."/>
            <person name="He G."/>
            <person name="Johnson J."/>
            <person name="Barry K.W."/>
            <person name="Grigoriev I.V."/>
            <person name="Nagy L."/>
            <person name="Hibbett D."/>
            <person name="Henrissat B."/>
            <person name="Matheny P.B."/>
            <person name="Labbe J."/>
            <person name="Martin F."/>
        </authorList>
    </citation>
    <scope>NUCLEOTIDE SEQUENCE</scope>
    <source>
        <strain evidence="1">HHB10654</strain>
    </source>
</reference>
<comment type="caution">
    <text evidence="1">The sequence shown here is derived from an EMBL/GenBank/DDBJ whole genome shotgun (WGS) entry which is preliminary data.</text>
</comment>
<proteinExistence type="predicted"/>
<protein>
    <submittedName>
        <fullName evidence="1">Uncharacterized protein</fullName>
    </submittedName>
</protein>
<sequence length="357" mass="40214">MPTAQLDVYGTQFYYEDSGALDTSYTTIVIVHGTGVHGAIFRPIIPYAKAHNLRIVLLNRRDYPGSTPLTDADLAELTAAPEKFMRARAIEIAEFLAWFVRTHSIPRISSKGGKRVGGLAVVGWSSANAFMMGLFGNIDSIPQATRDTLDPYLRTYVHFDGPRWPLGLRTDELVSLPPQLLDTTASEDERFAFYKTWISTYYQHPYLTAPFYTRCAASDLTDGIPENRPLDAIPTFDRMTPEDQDATTSRYALFHSEILVRVADPQVLADNLQRTLYHGGKGSSGWDGMTVVFLHCMESMWEMISASWTVEAWYSARQMGGDVPKGRNLEFRQMQGANHLPMWDQPEKLMKELAELV</sequence>
<evidence type="ECO:0000313" key="2">
    <source>
        <dbReference type="Proteomes" id="UP000814140"/>
    </source>
</evidence>
<gene>
    <name evidence="1" type="ORF">BV25DRAFT_1835280</name>
</gene>
<keyword evidence="2" id="KW-1185">Reference proteome</keyword>
<evidence type="ECO:0000313" key="1">
    <source>
        <dbReference type="EMBL" id="KAI0066920.1"/>
    </source>
</evidence>
<organism evidence="1 2">
    <name type="scientific">Artomyces pyxidatus</name>
    <dbReference type="NCBI Taxonomy" id="48021"/>
    <lineage>
        <taxon>Eukaryota</taxon>
        <taxon>Fungi</taxon>
        <taxon>Dikarya</taxon>
        <taxon>Basidiomycota</taxon>
        <taxon>Agaricomycotina</taxon>
        <taxon>Agaricomycetes</taxon>
        <taxon>Russulales</taxon>
        <taxon>Auriscalpiaceae</taxon>
        <taxon>Artomyces</taxon>
    </lineage>
</organism>
<dbReference type="Proteomes" id="UP000814140">
    <property type="component" value="Unassembled WGS sequence"/>
</dbReference>
<reference evidence="1" key="2">
    <citation type="journal article" date="2022" name="New Phytol.">
        <title>Evolutionary transition to the ectomycorrhizal habit in the genomes of a hyperdiverse lineage of mushroom-forming fungi.</title>
        <authorList>
            <person name="Looney B."/>
            <person name="Miyauchi S."/>
            <person name="Morin E."/>
            <person name="Drula E."/>
            <person name="Courty P.E."/>
            <person name="Kohler A."/>
            <person name="Kuo A."/>
            <person name="LaButti K."/>
            <person name="Pangilinan J."/>
            <person name="Lipzen A."/>
            <person name="Riley R."/>
            <person name="Andreopoulos W."/>
            <person name="He G."/>
            <person name="Johnson J."/>
            <person name="Nolan M."/>
            <person name="Tritt A."/>
            <person name="Barry K.W."/>
            <person name="Grigoriev I.V."/>
            <person name="Nagy L.G."/>
            <person name="Hibbett D."/>
            <person name="Henrissat B."/>
            <person name="Matheny P.B."/>
            <person name="Labbe J."/>
            <person name="Martin F.M."/>
        </authorList>
    </citation>
    <scope>NUCLEOTIDE SEQUENCE</scope>
    <source>
        <strain evidence="1">HHB10654</strain>
    </source>
</reference>